<evidence type="ECO:0000256" key="14">
    <source>
        <dbReference type="PIRSR" id="PIRSR602401-1"/>
    </source>
</evidence>
<keyword evidence="11 14" id="KW-0408">Iron</keyword>
<reference evidence="16" key="1">
    <citation type="journal article" date="2014" name="Insect Biochem. Mol. Biol.">
        <title>An insight into the sialome of the frog biting fly, Corethrella appendiculata.</title>
        <authorList>
            <person name="Ribeiro J.M.C."/>
            <person name="Chagas A.C."/>
            <person name="Pham V.M."/>
            <person name="Lounibos L.P."/>
            <person name="Calvo E."/>
        </authorList>
    </citation>
    <scope>NUCLEOTIDE SEQUENCE</scope>
    <source>
        <tissue evidence="16">Salivary glands</tissue>
    </source>
</reference>
<dbReference type="InterPro" id="IPR036396">
    <property type="entry name" value="Cyt_P450_sf"/>
</dbReference>
<dbReference type="GO" id="GO:0005789">
    <property type="term" value="C:endoplasmic reticulum membrane"/>
    <property type="evidence" value="ECO:0007669"/>
    <property type="project" value="UniProtKB-SubCell"/>
</dbReference>
<evidence type="ECO:0000256" key="5">
    <source>
        <dbReference type="ARBA" id="ARBA00010617"/>
    </source>
</evidence>
<dbReference type="SUPFAM" id="SSF48264">
    <property type="entry name" value="Cytochrome P450"/>
    <property type="match status" value="1"/>
</dbReference>
<evidence type="ECO:0000256" key="12">
    <source>
        <dbReference type="ARBA" id="ARBA00023033"/>
    </source>
</evidence>
<dbReference type="FunFam" id="1.10.630.10:FF:000182">
    <property type="entry name" value="Cytochrome P450 3A4"/>
    <property type="match status" value="1"/>
</dbReference>
<evidence type="ECO:0000256" key="1">
    <source>
        <dbReference type="ARBA" id="ARBA00001971"/>
    </source>
</evidence>
<accession>U5EW49</accession>
<evidence type="ECO:0000256" key="4">
    <source>
        <dbReference type="ARBA" id="ARBA00004406"/>
    </source>
</evidence>
<evidence type="ECO:0000256" key="10">
    <source>
        <dbReference type="ARBA" id="ARBA00023002"/>
    </source>
</evidence>
<keyword evidence="12 15" id="KW-0503">Monooxygenase</keyword>
<evidence type="ECO:0000256" key="8">
    <source>
        <dbReference type="ARBA" id="ARBA00022824"/>
    </source>
</evidence>
<dbReference type="GO" id="GO:0016705">
    <property type="term" value="F:oxidoreductase activity, acting on paired donors, with incorporation or reduction of molecular oxygen"/>
    <property type="evidence" value="ECO:0007669"/>
    <property type="project" value="InterPro"/>
</dbReference>
<organism evidence="16">
    <name type="scientific">Corethrella appendiculata</name>
    <dbReference type="NCBI Taxonomy" id="1370023"/>
    <lineage>
        <taxon>Eukaryota</taxon>
        <taxon>Metazoa</taxon>
        <taxon>Ecdysozoa</taxon>
        <taxon>Arthropoda</taxon>
        <taxon>Hexapoda</taxon>
        <taxon>Insecta</taxon>
        <taxon>Pterygota</taxon>
        <taxon>Neoptera</taxon>
        <taxon>Endopterygota</taxon>
        <taxon>Diptera</taxon>
        <taxon>Nematocera</taxon>
        <taxon>Culicoidea</taxon>
        <taxon>Chaoboridae</taxon>
        <taxon>Corethrella</taxon>
    </lineage>
</organism>
<dbReference type="PROSITE" id="PS00086">
    <property type="entry name" value="CYTOCHROME_P450"/>
    <property type="match status" value="1"/>
</dbReference>
<comment type="similarity">
    <text evidence="5 15">Belongs to the cytochrome P450 family.</text>
</comment>
<keyword evidence="6 14" id="KW-0349">Heme</keyword>
<evidence type="ECO:0000256" key="9">
    <source>
        <dbReference type="ARBA" id="ARBA00022848"/>
    </source>
</evidence>
<dbReference type="InterPro" id="IPR050476">
    <property type="entry name" value="Insect_CytP450_Detox"/>
</dbReference>
<keyword evidence="13" id="KW-0472">Membrane</keyword>
<comment type="subcellular location">
    <subcellularLocation>
        <location evidence="4">Endoplasmic reticulum membrane</location>
        <topology evidence="4">Peripheral membrane protein</topology>
    </subcellularLocation>
    <subcellularLocation>
        <location evidence="3">Microsome membrane</location>
        <topology evidence="3">Peripheral membrane protein</topology>
    </subcellularLocation>
</comment>
<dbReference type="AlphaFoldDB" id="U5EW49"/>
<evidence type="ECO:0000313" key="16">
    <source>
        <dbReference type="EMBL" id="JAB58279.1"/>
    </source>
</evidence>
<keyword evidence="10 15" id="KW-0560">Oxidoreductase</keyword>
<protein>
    <submittedName>
        <fullName evidence="16">Putative cytochrome</fullName>
    </submittedName>
</protein>
<dbReference type="PRINTS" id="PR00385">
    <property type="entry name" value="P450"/>
</dbReference>
<dbReference type="GO" id="GO:0004497">
    <property type="term" value="F:monooxygenase activity"/>
    <property type="evidence" value="ECO:0007669"/>
    <property type="project" value="UniProtKB-KW"/>
</dbReference>
<feature type="non-terminal residue" evidence="16">
    <location>
        <position position="1"/>
    </location>
</feature>
<evidence type="ECO:0000256" key="11">
    <source>
        <dbReference type="ARBA" id="ARBA00023004"/>
    </source>
</evidence>
<dbReference type="GO" id="GO:0005506">
    <property type="term" value="F:iron ion binding"/>
    <property type="evidence" value="ECO:0007669"/>
    <property type="project" value="InterPro"/>
</dbReference>
<keyword evidence="9" id="KW-0492">Microsome</keyword>
<keyword evidence="7 14" id="KW-0479">Metal-binding</keyword>
<dbReference type="Gene3D" id="1.10.630.10">
    <property type="entry name" value="Cytochrome P450"/>
    <property type="match status" value="1"/>
</dbReference>
<evidence type="ECO:0000256" key="13">
    <source>
        <dbReference type="ARBA" id="ARBA00023136"/>
    </source>
</evidence>
<dbReference type="InterPro" id="IPR001128">
    <property type="entry name" value="Cyt_P450"/>
</dbReference>
<evidence type="ECO:0000256" key="7">
    <source>
        <dbReference type="ARBA" id="ARBA00022723"/>
    </source>
</evidence>
<dbReference type="Pfam" id="PF00067">
    <property type="entry name" value="p450"/>
    <property type="match status" value="1"/>
</dbReference>
<proteinExistence type="evidence at transcript level"/>
<feature type="binding site" description="axial binding residue" evidence="14">
    <location>
        <position position="438"/>
    </location>
    <ligand>
        <name>heme</name>
        <dbReference type="ChEBI" id="CHEBI:30413"/>
    </ligand>
    <ligandPart>
        <name>Fe</name>
        <dbReference type="ChEBI" id="CHEBI:18248"/>
    </ligandPart>
</feature>
<dbReference type="GO" id="GO:0020037">
    <property type="term" value="F:heme binding"/>
    <property type="evidence" value="ECO:0007669"/>
    <property type="project" value="InterPro"/>
</dbReference>
<dbReference type="PANTHER" id="PTHR24292:SF84">
    <property type="entry name" value="CYTOCHROME P450 28A5-RELATED"/>
    <property type="match status" value="1"/>
</dbReference>
<dbReference type="PANTHER" id="PTHR24292">
    <property type="entry name" value="CYTOCHROME P450"/>
    <property type="match status" value="1"/>
</dbReference>
<name>U5EW49_9DIPT</name>
<evidence type="ECO:0000256" key="15">
    <source>
        <dbReference type="RuleBase" id="RU000461"/>
    </source>
</evidence>
<dbReference type="CDD" id="cd11056">
    <property type="entry name" value="CYP6-like"/>
    <property type="match status" value="1"/>
</dbReference>
<dbReference type="InterPro" id="IPR002401">
    <property type="entry name" value="Cyt_P450_E_grp-I"/>
</dbReference>
<dbReference type="EMBL" id="GANO01001592">
    <property type="protein sequence ID" value="JAB58279.1"/>
    <property type="molecule type" value="mRNA"/>
</dbReference>
<keyword evidence="8" id="KW-0256">Endoplasmic reticulum</keyword>
<comment type="cofactor">
    <cofactor evidence="1 14">
        <name>heme</name>
        <dbReference type="ChEBI" id="CHEBI:30413"/>
    </cofactor>
</comment>
<dbReference type="PRINTS" id="PR00463">
    <property type="entry name" value="EP450I"/>
</dbReference>
<evidence type="ECO:0000256" key="2">
    <source>
        <dbReference type="ARBA" id="ARBA00003690"/>
    </source>
</evidence>
<sequence length="500" mass="57646">ASFYLYLVENFDYWNKRKIVGPIPRILYGNLPSFWTCKNHLFYEYDQIYKAYKQHPVVGLFLSKTPQILIIDPELIKQILIRNFKNFQNNFISTIVDRKKDTLLGLNPFVIPAYGNDQWKTVRSEITPGFTVAKIRTLLYPYTDTVCDKMLKFIECKLDQGKSIDTESLCARYTADVITNTVYGIDAGSFDSENPEILTNGQQVFPNSVTFYLYVAITHLFPIIKSFTLKSLVSPKIDRFFQNLMKVSVELRQNSGIQRNDYLSFLMKLQNNKASADYTSISGHAYSIVADGFETSSLAMSFVLYEVANNTRVQDKLRAEIFQAIQSNNEITFEIISELPYLDSVVNESLRLHPTLSFMAKVCTEPTTLTSSDGTEIHFDKDLVAIIPLNSLHHDERHYKNPNEFYPERFQSDHEDGGGKIYREKGVFLPFSDGPRMCLGMRVAITQIKRGIFEIIRHYQINLDRTKTKSPIEYQRYGFLVIAPKGGIWLNLKKITNEFH</sequence>
<evidence type="ECO:0000256" key="6">
    <source>
        <dbReference type="ARBA" id="ARBA00022617"/>
    </source>
</evidence>
<dbReference type="InterPro" id="IPR017972">
    <property type="entry name" value="Cyt_P450_CS"/>
</dbReference>
<comment type="function">
    <text evidence="2">May be involved in the metabolism of insect hormones and in the breakdown of synthetic insecticides.</text>
</comment>
<evidence type="ECO:0000256" key="3">
    <source>
        <dbReference type="ARBA" id="ARBA00004174"/>
    </source>
</evidence>